<evidence type="ECO:0000313" key="2">
    <source>
        <dbReference type="Proteomes" id="UP000184092"/>
    </source>
</evidence>
<keyword evidence="2" id="KW-1185">Reference proteome</keyword>
<dbReference type="STRING" id="178356.SAMN05216269_1147"/>
<name>A0A1M7P595_9FLAO</name>
<sequence length="33" mass="3817">MKGPDCVFKSRTDHMSIDHCHFWAVMPILLNVS</sequence>
<dbReference type="EMBL" id="FRCL01000014">
    <property type="protein sequence ID" value="SHN11819.1"/>
    <property type="molecule type" value="Genomic_DNA"/>
</dbReference>
<organism evidence="1 2">
    <name type="scientific">Flavobacterium xinjiangense</name>
    <dbReference type="NCBI Taxonomy" id="178356"/>
    <lineage>
        <taxon>Bacteria</taxon>
        <taxon>Pseudomonadati</taxon>
        <taxon>Bacteroidota</taxon>
        <taxon>Flavobacteriia</taxon>
        <taxon>Flavobacteriales</taxon>
        <taxon>Flavobacteriaceae</taxon>
        <taxon>Flavobacterium</taxon>
    </lineage>
</organism>
<evidence type="ECO:0000313" key="1">
    <source>
        <dbReference type="EMBL" id="SHN11819.1"/>
    </source>
</evidence>
<proteinExistence type="predicted"/>
<gene>
    <name evidence="1" type="ORF">SAMN05216269_1147</name>
</gene>
<accession>A0A1M7P595</accession>
<dbReference type="AlphaFoldDB" id="A0A1M7P595"/>
<dbReference type="Proteomes" id="UP000184092">
    <property type="component" value="Unassembled WGS sequence"/>
</dbReference>
<protein>
    <submittedName>
        <fullName evidence="1">Uncharacterized protein</fullName>
    </submittedName>
</protein>
<reference evidence="2" key="1">
    <citation type="submission" date="2016-11" db="EMBL/GenBank/DDBJ databases">
        <authorList>
            <person name="Varghese N."/>
            <person name="Submissions S."/>
        </authorList>
    </citation>
    <scope>NUCLEOTIDE SEQUENCE [LARGE SCALE GENOMIC DNA]</scope>
    <source>
        <strain evidence="2">CGMCC 1.2749</strain>
    </source>
</reference>